<evidence type="ECO:0000313" key="2">
    <source>
        <dbReference type="EMBL" id="MFD0749165.1"/>
    </source>
</evidence>
<dbReference type="RefSeq" id="WP_377097288.1">
    <property type="nucleotide sequence ID" value="NZ_JBHTHU010000001.1"/>
</dbReference>
<sequence length="184" mass="19673">MITKTSKVIYIILSVTLLLAVHNVNAQSGNSGELRFGVGVDGILPIGNTARGLNFGLGITPRLQYGVSEKFALTFTSGIYHFFPKTITYPASGSFSGFSYERKSDIIPVKAGFKYFIGKNFYLAGEAGLGFEVADGGGPIYFLWSPGFGYASKRWDVGARFENYAGSGGSDGITALRVAYGFGL</sequence>
<evidence type="ECO:0008006" key="4">
    <source>
        <dbReference type="Google" id="ProtNLM"/>
    </source>
</evidence>
<comment type="caution">
    <text evidence="2">The sequence shown here is derived from an EMBL/GenBank/DDBJ whole genome shotgun (WGS) entry which is preliminary data.</text>
</comment>
<keyword evidence="3" id="KW-1185">Reference proteome</keyword>
<organism evidence="2 3">
    <name type="scientific">Mucilaginibacter calamicampi</name>
    <dbReference type="NCBI Taxonomy" id="1302352"/>
    <lineage>
        <taxon>Bacteria</taxon>
        <taxon>Pseudomonadati</taxon>
        <taxon>Bacteroidota</taxon>
        <taxon>Sphingobacteriia</taxon>
        <taxon>Sphingobacteriales</taxon>
        <taxon>Sphingobacteriaceae</taxon>
        <taxon>Mucilaginibacter</taxon>
    </lineage>
</organism>
<proteinExistence type="predicted"/>
<feature type="signal peptide" evidence="1">
    <location>
        <begin position="1"/>
        <end position="26"/>
    </location>
</feature>
<name>A0ABW2YX89_9SPHI</name>
<gene>
    <name evidence="2" type="ORF">ACFQZS_03365</name>
</gene>
<dbReference type="EMBL" id="JBHTHU010000001">
    <property type="protein sequence ID" value="MFD0749165.1"/>
    <property type="molecule type" value="Genomic_DNA"/>
</dbReference>
<dbReference type="Proteomes" id="UP001596958">
    <property type="component" value="Unassembled WGS sequence"/>
</dbReference>
<accession>A0ABW2YX89</accession>
<evidence type="ECO:0000256" key="1">
    <source>
        <dbReference type="SAM" id="SignalP"/>
    </source>
</evidence>
<evidence type="ECO:0000313" key="3">
    <source>
        <dbReference type="Proteomes" id="UP001596958"/>
    </source>
</evidence>
<reference evidence="3" key="1">
    <citation type="journal article" date="2019" name="Int. J. Syst. Evol. Microbiol.">
        <title>The Global Catalogue of Microorganisms (GCM) 10K type strain sequencing project: providing services to taxonomists for standard genome sequencing and annotation.</title>
        <authorList>
            <consortium name="The Broad Institute Genomics Platform"/>
            <consortium name="The Broad Institute Genome Sequencing Center for Infectious Disease"/>
            <person name="Wu L."/>
            <person name="Ma J."/>
        </authorList>
    </citation>
    <scope>NUCLEOTIDE SEQUENCE [LARGE SCALE GENOMIC DNA]</scope>
    <source>
        <strain evidence="3">CCUG 63418</strain>
    </source>
</reference>
<keyword evidence="1" id="KW-0732">Signal</keyword>
<protein>
    <recommendedName>
        <fullName evidence="4">Outer membrane protein beta-barrel domain-containing protein</fullName>
    </recommendedName>
</protein>
<feature type="chain" id="PRO_5045063941" description="Outer membrane protein beta-barrel domain-containing protein" evidence="1">
    <location>
        <begin position="27"/>
        <end position="184"/>
    </location>
</feature>